<keyword evidence="1 3" id="KW-0853">WD repeat</keyword>
<proteinExistence type="predicted"/>
<evidence type="ECO:0000256" key="2">
    <source>
        <dbReference type="ARBA" id="ARBA00022737"/>
    </source>
</evidence>
<dbReference type="AlphaFoldDB" id="A0A6T1JL12"/>
<evidence type="ECO:0000313" key="6">
    <source>
        <dbReference type="EMBL" id="CAE4641154.1"/>
    </source>
</evidence>
<evidence type="ECO:0000256" key="1">
    <source>
        <dbReference type="ARBA" id="ARBA00022574"/>
    </source>
</evidence>
<dbReference type="InterPro" id="IPR049546">
    <property type="entry name" value="WDR54_beta_prop"/>
</dbReference>
<dbReference type="EMBL" id="HBNR01068027">
    <property type="protein sequence ID" value="CAE4641152.1"/>
    <property type="molecule type" value="Transcribed_RNA"/>
</dbReference>
<keyword evidence="2" id="KW-0677">Repeat</keyword>
<dbReference type="Gene3D" id="2.130.10.10">
    <property type="entry name" value="YVTN repeat-like/Quinoprotein amine dehydrogenase"/>
    <property type="match status" value="1"/>
</dbReference>
<evidence type="ECO:0000259" key="4">
    <source>
        <dbReference type="Pfam" id="PF21031"/>
    </source>
</evidence>
<dbReference type="SUPFAM" id="SSF50978">
    <property type="entry name" value="WD40 repeat-like"/>
    <property type="match status" value="1"/>
</dbReference>
<dbReference type="Pfam" id="PF21031">
    <property type="entry name" value="WDR54"/>
    <property type="match status" value="1"/>
</dbReference>
<evidence type="ECO:0000313" key="5">
    <source>
        <dbReference type="EMBL" id="CAE4641152.1"/>
    </source>
</evidence>
<name>A0A6T1JL12_9DINO</name>
<sequence length="312" mass="32397">MAQAGFVSSASLLHNNLAISPSGWTACVHNSVNPGNGKLMLYSNASGQSKAGPEVAQATSIRYLDLGVDTVLCVSSSNGTQIYNEDATVMLFFAPATDGGESPDVQKCHQGACFIPGLQHIVIGTSKGSLVLVHAAAADAFIAMPESAPMSPTTEISDLCFSAVTQTVFTAHSNGEIRLWAPSPQGAYSNADAIVGNGQAPVRILPMGTRLLVAYGPGTVCLFDALSRELQVEVTAHARWITGVAAREELGQVASVGEDTVLNVWNIDPSSGRVSLQHTSVVADKLLTGVAFTQAGASVAAYDSDALYQVAF</sequence>
<dbReference type="SMART" id="SM00320">
    <property type="entry name" value="WD40"/>
    <property type="match status" value="2"/>
</dbReference>
<dbReference type="PROSITE" id="PS00678">
    <property type="entry name" value="WD_REPEATS_1"/>
    <property type="match status" value="1"/>
</dbReference>
<dbReference type="InterPro" id="IPR019775">
    <property type="entry name" value="WD40_repeat_CS"/>
</dbReference>
<dbReference type="PROSITE" id="PS50082">
    <property type="entry name" value="WD_REPEATS_2"/>
    <property type="match status" value="1"/>
</dbReference>
<organism evidence="6">
    <name type="scientific">Alexandrium monilatum</name>
    <dbReference type="NCBI Taxonomy" id="311494"/>
    <lineage>
        <taxon>Eukaryota</taxon>
        <taxon>Sar</taxon>
        <taxon>Alveolata</taxon>
        <taxon>Dinophyceae</taxon>
        <taxon>Gonyaulacales</taxon>
        <taxon>Pyrocystaceae</taxon>
        <taxon>Alexandrium</taxon>
    </lineage>
</organism>
<accession>A0A6T1JL12</accession>
<dbReference type="InterPro" id="IPR036322">
    <property type="entry name" value="WD40_repeat_dom_sf"/>
</dbReference>
<evidence type="ECO:0000256" key="3">
    <source>
        <dbReference type="PROSITE-ProRule" id="PRU00221"/>
    </source>
</evidence>
<gene>
    <name evidence="5" type="ORF">AMON00008_LOCUS48122</name>
    <name evidence="6" type="ORF">AMON00008_LOCUS48123</name>
</gene>
<dbReference type="InterPro" id="IPR015943">
    <property type="entry name" value="WD40/YVTN_repeat-like_dom_sf"/>
</dbReference>
<dbReference type="InterPro" id="IPR001680">
    <property type="entry name" value="WD40_rpt"/>
</dbReference>
<reference evidence="6" key="1">
    <citation type="submission" date="2021-01" db="EMBL/GenBank/DDBJ databases">
        <authorList>
            <person name="Corre E."/>
            <person name="Pelletier E."/>
            <person name="Niang G."/>
            <person name="Scheremetjew M."/>
            <person name="Finn R."/>
            <person name="Kale V."/>
            <person name="Holt S."/>
            <person name="Cochrane G."/>
            <person name="Meng A."/>
            <person name="Brown T."/>
            <person name="Cohen L."/>
        </authorList>
    </citation>
    <scope>NUCLEOTIDE SEQUENCE</scope>
    <source>
        <strain evidence="6">CCMP3105</strain>
    </source>
</reference>
<protein>
    <recommendedName>
        <fullName evidence="4">WD repeat-containing protein 54 beta-propeller domain-containing protein</fullName>
    </recommendedName>
</protein>
<feature type="domain" description="WD repeat-containing protein 54 beta-propeller" evidence="4">
    <location>
        <begin position="52"/>
        <end position="300"/>
    </location>
</feature>
<dbReference type="EMBL" id="HBNR01068028">
    <property type="protein sequence ID" value="CAE4641154.1"/>
    <property type="molecule type" value="Transcribed_RNA"/>
</dbReference>
<feature type="repeat" description="WD" evidence="3">
    <location>
        <begin position="234"/>
        <end position="275"/>
    </location>
</feature>